<dbReference type="GO" id="GO:0006629">
    <property type="term" value="P:lipid metabolic process"/>
    <property type="evidence" value="ECO:0007669"/>
    <property type="project" value="InterPro"/>
</dbReference>
<dbReference type="InterPro" id="IPR030395">
    <property type="entry name" value="GP_PDE_dom"/>
</dbReference>
<dbReference type="PANTHER" id="PTHR46211">
    <property type="entry name" value="GLYCEROPHOSPHORYL DIESTER PHOSPHODIESTERASE"/>
    <property type="match status" value="1"/>
</dbReference>
<evidence type="ECO:0000313" key="1">
    <source>
        <dbReference type="EMBL" id="TYQ00764.1"/>
    </source>
</evidence>
<proteinExistence type="predicted"/>
<comment type="caution">
    <text evidence="1">The sequence shown here is derived from an EMBL/GenBank/DDBJ whole genome shotgun (WGS) entry which is preliminary data.</text>
</comment>
<organism evidence="1">
    <name type="scientific">Nocardia globerula</name>
    <dbReference type="NCBI Taxonomy" id="1818"/>
    <lineage>
        <taxon>Bacteria</taxon>
        <taxon>Bacillati</taxon>
        <taxon>Actinomycetota</taxon>
        <taxon>Actinomycetes</taxon>
        <taxon>Mycobacteriales</taxon>
        <taxon>Nocardiaceae</taxon>
        <taxon>Nocardia</taxon>
    </lineage>
</organism>
<protein>
    <submittedName>
        <fullName evidence="1">Glycerophosphoryl diester phosphodiesterase</fullName>
    </submittedName>
</protein>
<dbReference type="GO" id="GO:0008081">
    <property type="term" value="F:phosphoric diester hydrolase activity"/>
    <property type="evidence" value="ECO:0007669"/>
    <property type="project" value="InterPro"/>
</dbReference>
<dbReference type="EMBL" id="VNIQ01000012">
    <property type="protein sequence ID" value="TYQ00764.1"/>
    <property type="molecule type" value="Genomic_DNA"/>
</dbReference>
<dbReference type="InterPro" id="IPR017946">
    <property type="entry name" value="PLC-like_Pdiesterase_TIM-brl"/>
</dbReference>
<dbReference type="Pfam" id="PF03009">
    <property type="entry name" value="GDPD"/>
    <property type="match status" value="1"/>
</dbReference>
<sequence>MRSESFTLVGHRGAMAHAPENSIASFRLAEEMGVDEIELDVRLTADGVAIVLHDATLDRTAADDSGRGLGPVAELTFDQIKDIELDSGRGVLTFDEALDNTTVTLQVEIKAIEVVPELGRIVVARPEDAQRIQFTSFSAEALLAVAEAAPFIPRGLIVSAYPSADAHPAGIESVLAATGSGAFYCGWDGLTADLVRDLHEAGLQVHAWPLRTPADAARALELGVDGTTTDFPGDAREWLDRT</sequence>
<dbReference type="PROSITE" id="PS51704">
    <property type="entry name" value="GP_PDE"/>
    <property type="match status" value="1"/>
</dbReference>
<dbReference type="PANTHER" id="PTHR46211:SF14">
    <property type="entry name" value="GLYCEROPHOSPHODIESTER PHOSPHODIESTERASE"/>
    <property type="match status" value="1"/>
</dbReference>
<name>A0A652YIH3_NOCGL</name>
<reference evidence="1" key="1">
    <citation type="submission" date="2019-07" db="EMBL/GenBank/DDBJ databases">
        <title>Genomic Encyclopedia of Type Strains, Phase IV (KMG-IV): sequencing the most valuable type-strain genomes for metagenomic binning, comparative biology and taxonomic classification.</title>
        <authorList>
            <person name="Goeker M."/>
        </authorList>
    </citation>
    <scope>NUCLEOTIDE SEQUENCE</scope>
    <source>
        <strain evidence="1">DSM 44596</strain>
    </source>
</reference>
<dbReference type="Gene3D" id="3.20.20.190">
    <property type="entry name" value="Phosphatidylinositol (PI) phosphodiesterase"/>
    <property type="match status" value="1"/>
</dbReference>
<accession>A0A652YIH3</accession>
<dbReference type="SUPFAM" id="SSF51695">
    <property type="entry name" value="PLC-like phosphodiesterases"/>
    <property type="match status" value="1"/>
</dbReference>
<dbReference type="AlphaFoldDB" id="A0A652YIH3"/>
<gene>
    <name evidence="1" type="ORF">FNL38_11259</name>
</gene>